<dbReference type="InterPro" id="IPR005467">
    <property type="entry name" value="His_kinase_dom"/>
</dbReference>
<dbReference type="PROSITE" id="PS50109">
    <property type="entry name" value="HIS_KIN"/>
    <property type="match status" value="1"/>
</dbReference>
<evidence type="ECO:0000256" key="11">
    <source>
        <dbReference type="ARBA" id="ARBA00022989"/>
    </source>
</evidence>
<accession>A0A495A193</accession>
<evidence type="ECO:0000256" key="12">
    <source>
        <dbReference type="ARBA" id="ARBA00023012"/>
    </source>
</evidence>
<dbReference type="Pfam" id="PF06580">
    <property type="entry name" value="His_kinase"/>
    <property type="match status" value="1"/>
</dbReference>
<dbReference type="Proteomes" id="UP000269301">
    <property type="component" value="Unassembled WGS sequence"/>
</dbReference>
<sequence length="577" mass="65513">MFTHLRKWHSLRSQILIVFLFVMVIVLFVVGYLTLNQVSSMLKKNAEEQTQQVAIEASGRVDSLYEQINIASKFVITNDEVQEVLDRSFRGQDVSFSDRQQLQSIVNNIQVNSDGVFSMELYNKREERLLPLDNKLLSGRIGQEWIERADEAKGSLVWIGSDPQDPNHSLVIRRINLMNHGFANAGYLVMSIYNSYFPFANQDNINQYSILLDNNKDQINSNYDGSIESIAEGDQTSIRINEEDYMVTKETSDVTGFMVLILTPVSALTEGIDGIRNGIVLSGILGIIIYFICSWLLSTIITKPIINLTNTMQRANEGLLATNPQMLAVSEITELNSTYNRLAEETNHLIQMVYQKEINRSQSELKALQAQINPHFLYNTLDALRWSLEEKDEEELAETVIAMSDLFRYTITKDNEDDWVTLKAGFKHIEDYLEVSKLRFGDRLKWNLSLPKELEHIMIPKLVIQPFVENAVVHGVGNKVDTCTVKVSIKQVDKEYIQVLVQDDGPGMDEANLQSINQSLKSGGVTSSAGGKGMAISNVYKRLQLYYKDRLRKELQIQSEVNKGTEISFEIPVTRGE</sequence>
<evidence type="ECO:0000259" key="15">
    <source>
        <dbReference type="PROSITE" id="PS50109"/>
    </source>
</evidence>
<dbReference type="InterPro" id="IPR003594">
    <property type="entry name" value="HATPase_dom"/>
</dbReference>
<feature type="domain" description="HAMP" evidence="16">
    <location>
        <begin position="299"/>
        <end position="351"/>
    </location>
</feature>
<feature type="domain" description="Histidine kinase" evidence="15">
    <location>
        <begin position="463"/>
        <end position="575"/>
    </location>
</feature>
<keyword evidence="6" id="KW-0808">Transferase</keyword>
<feature type="transmembrane region" description="Helical" evidence="14">
    <location>
        <begin position="278"/>
        <end position="297"/>
    </location>
</feature>
<gene>
    <name evidence="17" type="ORF">D8M06_12585</name>
</gene>
<evidence type="ECO:0000256" key="7">
    <source>
        <dbReference type="ARBA" id="ARBA00022692"/>
    </source>
</evidence>
<comment type="catalytic activity">
    <reaction evidence="1">
        <text>ATP + protein L-histidine = ADP + protein N-phospho-L-histidine.</text>
        <dbReference type="EC" id="2.7.13.3"/>
    </reaction>
</comment>
<feature type="transmembrane region" description="Helical" evidence="14">
    <location>
        <begin position="15"/>
        <end position="35"/>
    </location>
</feature>
<evidence type="ECO:0000256" key="8">
    <source>
        <dbReference type="ARBA" id="ARBA00022741"/>
    </source>
</evidence>
<reference evidence="17 18" key="1">
    <citation type="journal article" date="2016" name="Int. J. Syst. Evol. Microbiol.">
        <title>Oceanobacillus halophilus sp. nov., a novel moderately halophilic bacterium from a hypersaline lake.</title>
        <authorList>
            <person name="Amoozegar M.A."/>
            <person name="Bagheri M."/>
            <person name="Makhdoumi A."/>
            <person name="Nikou M.M."/>
            <person name="Fazeli S.A.S."/>
            <person name="Schumann P."/>
            <person name="Sproer C."/>
            <person name="Sanchez-Porro C."/>
            <person name="Ventosa A."/>
        </authorList>
    </citation>
    <scope>NUCLEOTIDE SEQUENCE [LARGE SCALE GENOMIC DNA]</scope>
    <source>
        <strain evidence="17 18">DSM 23996</strain>
    </source>
</reference>
<evidence type="ECO:0000256" key="1">
    <source>
        <dbReference type="ARBA" id="ARBA00000085"/>
    </source>
</evidence>
<evidence type="ECO:0000256" key="3">
    <source>
        <dbReference type="ARBA" id="ARBA00012438"/>
    </source>
</evidence>
<dbReference type="AlphaFoldDB" id="A0A495A193"/>
<evidence type="ECO:0000256" key="6">
    <source>
        <dbReference type="ARBA" id="ARBA00022679"/>
    </source>
</evidence>
<keyword evidence="18" id="KW-1185">Reference proteome</keyword>
<dbReference type="RefSeq" id="WP_121204765.1">
    <property type="nucleotide sequence ID" value="NZ_RBZP01000010.1"/>
</dbReference>
<evidence type="ECO:0000256" key="5">
    <source>
        <dbReference type="ARBA" id="ARBA00022553"/>
    </source>
</evidence>
<evidence type="ECO:0000256" key="10">
    <source>
        <dbReference type="ARBA" id="ARBA00022840"/>
    </source>
</evidence>
<dbReference type="InterPro" id="IPR010559">
    <property type="entry name" value="Sig_transdc_His_kin_internal"/>
</dbReference>
<protein>
    <recommendedName>
        <fullName evidence="3">histidine kinase</fullName>
        <ecNumber evidence="3">2.7.13.3</ecNumber>
    </recommendedName>
</protein>
<dbReference type="PANTHER" id="PTHR34220">
    <property type="entry name" value="SENSOR HISTIDINE KINASE YPDA"/>
    <property type="match status" value="1"/>
</dbReference>
<keyword evidence="13 14" id="KW-0472">Membrane</keyword>
<keyword evidence="12" id="KW-0902">Two-component regulatory system</keyword>
<dbReference type="OrthoDB" id="9776552at2"/>
<proteinExistence type="predicted"/>
<dbReference type="InterPro" id="IPR050640">
    <property type="entry name" value="Bact_2-comp_sensor_kinase"/>
</dbReference>
<dbReference type="PANTHER" id="PTHR34220:SF11">
    <property type="entry name" value="SENSOR PROTEIN KINASE HPTS"/>
    <property type="match status" value="1"/>
</dbReference>
<evidence type="ECO:0000256" key="2">
    <source>
        <dbReference type="ARBA" id="ARBA00004651"/>
    </source>
</evidence>
<comment type="subcellular location">
    <subcellularLocation>
        <location evidence="2">Cell membrane</location>
        <topology evidence="2">Multi-pass membrane protein</topology>
    </subcellularLocation>
</comment>
<evidence type="ECO:0000256" key="13">
    <source>
        <dbReference type="ARBA" id="ARBA00023136"/>
    </source>
</evidence>
<comment type="caution">
    <text evidence="17">The sequence shown here is derived from an EMBL/GenBank/DDBJ whole genome shotgun (WGS) entry which is preliminary data.</text>
</comment>
<keyword evidence="9 17" id="KW-0418">Kinase</keyword>
<organism evidence="17 18">
    <name type="scientific">Oceanobacillus halophilus</name>
    <dbReference type="NCBI Taxonomy" id="930130"/>
    <lineage>
        <taxon>Bacteria</taxon>
        <taxon>Bacillati</taxon>
        <taxon>Bacillota</taxon>
        <taxon>Bacilli</taxon>
        <taxon>Bacillales</taxon>
        <taxon>Bacillaceae</taxon>
        <taxon>Oceanobacillus</taxon>
    </lineage>
</organism>
<dbReference type="InterPro" id="IPR003660">
    <property type="entry name" value="HAMP_dom"/>
</dbReference>
<dbReference type="Gene3D" id="6.10.340.10">
    <property type="match status" value="1"/>
</dbReference>
<dbReference type="Gene3D" id="3.30.565.10">
    <property type="entry name" value="Histidine kinase-like ATPase, C-terminal domain"/>
    <property type="match status" value="1"/>
</dbReference>
<evidence type="ECO:0000256" key="4">
    <source>
        <dbReference type="ARBA" id="ARBA00022475"/>
    </source>
</evidence>
<evidence type="ECO:0000313" key="18">
    <source>
        <dbReference type="Proteomes" id="UP000269301"/>
    </source>
</evidence>
<name>A0A495A193_9BACI</name>
<keyword evidence="8" id="KW-0547">Nucleotide-binding</keyword>
<evidence type="ECO:0000259" key="16">
    <source>
        <dbReference type="PROSITE" id="PS50885"/>
    </source>
</evidence>
<dbReference type="GO" id="GO:0005886">
    <property type="term" value="C:plasma membrane"/>
    <property type="evidence" value="ECO:0007669"/>
    <property type="project" value="UniProtKB-SubCell"/>
</dbReference>
<keyword evidence="11 14" id="KW-1133">Transmembrane helix</keyword>
<keyword evidence="4" id="KW-1003">Cell membrane</keyword>
<dbReference type="PROSITE" id="PS50885">
    <property type="entry name" value="HAMP"/>
    <property type="match status" value="1"/>
</dbReference>
<evidence type="ECO:0000256" key="9">
    <source>
        <dbReference type="ARBA" id="ARBA00022777"/>
    </source>
</evidence>
<dbReference type="EMBL" id="RBZP01000010">
    <property type="protein sequence ID" value="RKQ32496.1"/>
    <property type="molecule type" value="Genomic_DNA"/>
</dbReference>
<keyword evidence="7 14" id="KW-0812">Transmembrane</keyword>
<dbReference type="InterPro" id="IPR036890">
    <property type="entry name" value="HATPase_C_sf"/>
</dbReference>
<dbReference type="SUPFAM" id="SSF55874">
    <property type="entry name" value="ATPase domain of HSP90 chaperone/DNA topoisomerase II/histidine kinase"/>
    <property type="match status" value="1"/>
</dbReference>
<dbReference type="GO" id="GO:0000155">
    <property type="term" value="F:phosphorelay sensor kinase activity"/>
    <property type="evidence" value="ECO:0007669"/>
    <property type="project" value="InterPro"/>
</dbReference>
<keyword evidence="5" id="KW-0597">Phosphoprotein</keyword>
<dbReference type="SMART" id="SM00387">
    <property type="entry name" value="HATPase_c"/>
    <property type="match status" value="1"/>
</dbReference>
<evidence type="ECO:0000313" key="17">
    <source>
        <dbReference type="EMBL" id="RKQ32496.1"/>
    </source>
</evidence>
<evidence type="ECO:0000256" key="14">
    <source>
        <dbReference type="SAM" id="Phobius"/>
    </source>
</evidence>
<dbReference type="EC" id="2.7.13.3" evidence="3"/>
<dbReference type="Pfam" id="PF02518">
    <property type="entry name" value="HATPase_c"/>
    <property type="match status" value="1"/>
</dbReference>
<keyword evidence="10" id="KW-0067">ATP-binding</keyword>
<dbReference type="GO" id="GO:0005524">
    <property type="term" value="F:ATP binding"/>
    <property type="evidence" value="ECO:0007669"/>
    <property type="project" value="UniProtKB-KW"/>
</dbReference>